<dbReference type="AlphaFoldDB" id="A0A0C4YMA4"/>
<organism evidence="2 3">
    <name type="scientific">Cupriavidus basilensis</name>
    <dbReference type="NCBI Taxonomy" id="68895"/>
    <lineage>
        <taxon>Bacteria</taxon>
        <taxon>Pseudomonadati</taxon>
        <taxon>Pseudomonadota</taxon>
        <taxon>Betaproteobacteria</taxon>
        <taxon>Burkholderiales</taxon>
        <taxon>Burkholderiaceae</taxon>
        <taxon>Cupriavidus</taxon>
    </lineage>
</organism>
<feature type="region of interest" description="Disordered" evidence="1">
    <location>
        <begin position="38"/>
        <end position="64"/>
    </location>
</feature>
<protein>
    <submittedName>
        <fullName evidence="2">Uncharacterized protein</fullName>
    </submittedName>
</protein>
<evidence type="ECO:0000256" key="1">
    <source>
        <dbReference type="SAM" id="MobiDB-lite"/>
    </source>
</evidence>
<dbReference type="EMBL" id="CP010537">
    <property type="protein sequence ID" value="AJG21731.1"/>
    <property type="molecule type" value="Genomic_DNA"/>
</dbReference>
<gene>
    <name evidence="2" type="ORF">RR42_s0133</name>
</gene>
<accession>A0A0C4YMA4</accession>
<evidence type="ECO:0000313" key="3">
    <source>
        <dbReference type="Proteomes" id="UP000031843"/>
    </source>
</evidence>
<name>A0A0C4YMA4_9BURK</name>
<proteinExistence type="predicted"/>
<evidence type="ECO:0000313" key="2">
    <source>
        <dbReference type="EMBL" id="AJG21731.1"/>
    </source>
</evidence>
<reference evidence="2 3" key="1">
    <citation type="journal article" date="2015" name="Genome Announc.">
        <title>Complete Genome Sequence of Cupriavidus basilensis 4G11, Isolated from the Oak Ridge Field Research Center Site.</title>
        <authorList>
            <person name="Ray J."/>
            <person name="Waters R.J."/>
            <person name="Skerker J.M."/>
            <person name="Kuehl J.V."/>
            <person name="Price M.N."/>
            <person name="Huang J."/>
            <person name="Chakraborty R."/>
            <person name="Arkin A.P."/>
            <person name="Deutschbauer A."/>
        </authorList>
    </citation>
    <scope>NUCLEOTIDE SEQUENCE [LARGE SCALE GENOMIC DNA]</scope>
    <source>
        <strain evidence="2">4G11</strain>
    </source>
</reference>
<dbReference type="KEGG" id="cbw:RR42_s0133"/>
<sequence length="64" mass="6956">MFSLGVPAKEVARQQELTLEAVYERRYRWLEKGMAALSDAPRSGAPSSGSWSSKPSVAKSNSPT</sequence>
<keyword evidence="3" id="KW-1185">Reference proteome</keyword>
<dbReference type="Proteomes" id="UP000031843">
    <property type="component" value="Chromosome secondary"/>
</dbReference>